<feature type="compositionally biased region" description="Basic and acidic residues" evidence="1">
    <location>
        <begin position="580"/>
        <end position="598"/>
    </location>
</feature>
<dbReference type="OrthoDB" id="66510at2759"/>
<feature type="region of interest" description="Disordered" evidence="1">
    <location>
        <begin position="1"/>
        <end position="44"/>
    </location>
</feature>
<dbReference type="GeneID" id="37039436"/>
<feature type="compositionally biased region" description="Basic and acidic residues" evidence="1">
    <location>
        <begin position="1"/>
        <end position="13"/>
    </location>
</feature>
<feature type="compositionally biased region" description="Polar residues" evidence="1">
    <location>
        <begin position="1244"/>
        <end position="1253"/>
    </location>
</feature>
<dbReference type="GO" id="GO:0051865">
    <property type="term" value="P:protein autoubiquitination"/>
    <property type="evidence" value="ECO:0007669"/>
    <property type="project" value="TreeGrafter"/>
</dbReference>
<feature type="compositionally biased region" description="Polar residues" evidence="1">
    <location>
        <begin position="501"/>
        <end position="517"/>
    </location>
</feature>
<feature type="region of interest" description="Disordered" evidence="1">
    <location>
        <begin position="740"/>
        <end position="764"/>
    </location>
</feature>
<feature type="region of interest" description="Disordered" evidence="1">
    <location>
        <begin position="945"/>
        <end position="992"/>
    </location>
</feature>
<dbReference type="Proteomes" id="UP000245783">
    <property type="component" value="Unassembled WGS sequence"/>
</dbReference>
<dbReference type="InParanoid" id="A0A316W4L1"/>
<dbReference type="GO" id="GO:0031624">
    <property type="term" value="F:ubiquitin conjugating enzyme binding"/>
    <property type="evidence" value="ECO:0007669"/>
    <property type="project" value="TreeGrafter"/>
</dbReference>
<feature type="compositionally biased region" description="Basic and acidic residues" evidence="1">
    <location>
        <begin position="1227"/>
        <end position="1236"/>
    </location>
</feature>
<dbReference type="Pfam" id="PF09814">
    <property type="entry name" value="HECT_2"/>
    <property type="match status" value="1"/>
</dbReference>
<organism evidence="2 3">
    <name type="scientific">Ceraceosorus guamensis</name>
    <dbReference type="NCBI Taxonomy" id="1522189"/>
    <lineage>
        <taxon>Eukaryota</taxon>
        <taxon>Fungi</taxon>
        <taxon>Dikarya</taxon>
        <taxon>Basidiomycota</taxon>
        <taxon>Ustilaginomycotina</taxon>
        <taxon>Exobasidiomycetes</taxon>
        <taxon>Ceraceosorales</taxon>
        <taxon>Ceraceosoraceae</taxon>
        <taxon>Ceraceosorus</taxon>
    </lineage>
</organism>
<feature type="region of interest" description="Disordered" evidence="1">
    <location>
        <begin position="1224"/>
        <end position="1276"/>
    </location>
</feature>
<dbReference type="EMBL" id="KZ819368">
    <property type="protein sequence ID" value="PWN43591.1"/>
    <property type="molecule type" value="Genomic_DNA"/>
</dbReference>
<dbReference type="GO" id="GO:0043161">
    <property type="term" value="P:proteasome-mediated ubiquitin-dependent protein catabolic process"/>
    <property type="evidence" value="ECO:0007669"/>
    <property type="project" value="TreeGrafter"/>
</dbReference>
<dbReference type="AlphaFoldDB" id="A0A316W4L1"/>
<protein>
    <submittedName>
        <fullName evidence="2">Uncharacterized protein</fullName>
    </submittedName>
</protein>
<evidence type="ECO:0000256" key="1">
    <source>
        <dbReference type="SAM" id="MobiDB-lite"/>
    </source>
</evidence>
<dbReference type="GO" id="GO:0000151">
    <property type="term" value="C:ubiquitin ligase complex"/>
    <property type="evidence" value="ECO:0007669"/>
    <property type="project" value="TreeGrafter"/>
</dbReference>
<dbReference type="GO" id="GO:0030332">
    <property type="term" value="F:cyclin binding"/>
    <property type="evidence" value="ECO:0007669"/>
    <property type="project" value="TreeGrafter"/>
</dbReference>
<sequence>MATLEQERPRPYPRDLTNTINTASGSNSPSTSSPLSQGSLPASPTIVRTGYDAFILPSVPTHEPEDVHLPTSLQQSQHQRVQLESTGQAEAEEVLGNDEEEEVLEELCDEDEASEVLGPQQVKIDLGGTLSAVQGAAIAALQDLVSSMLGSASSTDPPAQSASPAALHGILDSLQAVSVRRSAGPTNNQEDSLTALLARLNSQLDQLPQSDEASASTSSLQDDVNLATALGALLSSLNNVRSPNATGIAESRNGSIESAISSASLIRPPSSMSRSHSSSWRRDSSQGPGSVTMHSSPSASREELRDPFAEAPAREADVYAQLQALMSNLASKCNPSAPFSPNQYEHKPTPFSLPTPPNTSPGVFAASPMHHSPQLRTASSGESSGLRSAGQSSGSASSMYEDKEALASWSQLSHLLGITRELVAARRSLHPAARCSLDSPLSPLRTRSRGASTSSIGESPVLGSTDEVYPTTPRHGLRAVSNLSHGTGEGLKGQHSPRPASVTSENTTAPTIASVKSPQPPQYSEKGGSVAEGASRETSTVGHGESEHWKQRIGEAVSSSGSLPMSLSGLPAYMPGTQSSRDEKSTYEDEKSAAHETEATAAKARALSTPDTSAYTARTSQDLRMVQSSIDRLYHAVPQLSDQRASLGDSARQLREVNLQELVDRLGRSGRMEDQRASLPTPRTPTTAATSPTDSPLEPSPSSSSPSKMALPPIAPSQQNKSLGRRFSVGSKFQNLRSAASFKGKARESSPRPALLDLTSSSEREVPAREELLPLFDDIQMAKEMAYHDQRAEMRPRIRASKPDKLAKMGLSEATMSRPKSASGVAAQLDDDEDDNLFAMLSGSRSRMPDQDAPLRRGPRPPRLSSPTSRQGSDLSSPRSVTFKGRIGVMPSPTVAPSATDSTSDSGTLTIGHASSIATTAPGSRPDGQPTVGQAAAFGGWTQSAVSADGEASGSSSTDAEPSQLLASPTAAIPPASGELTPSTALAGQQPADSLAGPAKFLRGSGGHRLRFFAEHQKQLGVISLYAFHEDQQEGTSIETADILSYHTMAADAADGEGVFAQFVNVSFVAGPETTSTRCCLPTAALHPQSGSVRRDGDHYQIKLRSKPIEQCGSLVHEIFSEHAEINAPLGAEKLTTIQPSRFACDACGAVVINAPGTSQYRALPSQHWEELIDSWMCHEDQLLNVSVTRGREGMVAGRTIPQQCAWVAEDIIAWPGSAVQEGSVITDRRPRDHTGSGEVSEASLWSSKIVSDSRTKRRLASTYHRRDRPRRCAEP</sequence>
<feature type="compositionally biased region" description="Polar residues" evidence="1">
    <location>
        <begin position="609"/>
        <end position="620"/>
    </location>
</feature>
<dbReference type="PANTHER" id="PTHR31531:SF2">
    <property type="entry name" value="E3 UBIQUITIN-PROTEIN LIGASE E3D"/>
    <property type="match status" value="1"/>
</dbReference>
<name>A0A316W4L1_9BASI</name>
<evidence type="ECO:0000313" key="2">
    <source>
        <dbReference type="EMBL" id="PWN43591.1"/>
    </source>
</evidence>
<feature type="region of interest" description="Disordered" evidence="1">
    <location>
        <begin position="337"/>
        <end position="399"/>
    </location>
</feature>
<dbReference type="GO" id="GO:0005829">
    <property type="term" value="C:cytosol"/>
    <property type="evidence" value="ECO:0007669"/>
    <property type="project" value="TreeGrafter"/>
</dbReference>
<feature type="region of interest" description="Disordered" evidence="1">
    <location>
        <begin position="261"/>
        <end position="306"/>
    </location>
</feature>
<feature type="compositionally biased region" description="Low complexity" evidence="1">
    <location>
        <begin position="677"/>
        <end position="712"/>
    </location>
</feature>
<feature type="region of interest" description="Disordered" evidence="1">
    <location>
        <begin position="810"/>
        <end position="910"/>
    </location>
</feature>
<dbReference type="InterPro" id="IPR019193">
    <property type="entry name" value="UBQ-conj_enz_E2-bd_prot"/>
</dbReference>
<feature type="compositionally biased region" description="Polar residues" evidence="1">
    <location>
        <begin position="286"/>
        <end position="299"/>
    </location>
</feature>
<dbReference type="GO" id="GO:0061630">
    <property type="term" value="F:ubiquitin protein ligase activity"/>
    <property type="evidence" value="ECO:0007669"/>
    <property type="project" value="TreeGrafter"/>
</dbReference>
<feature type="compositionally biased region" description="Basic residues" evidence="1">
    <location>
        <begin position="1256"/>
        <end position="1270"/>
    </location>
</feature>
<evidence type="ECO:0000313" key="3">
    <source>
        <dbReference type="Proteomes" id="UP000245783"/>
    </source>
</evidence>
<dbReference type="GO" id="GO:0000209">
    <property type="term" value="P:protein polyubiquitination"/>
    <property type="evidence" value="ECO:0007669"/>
    <property type="project" value="TreeGrafter"/>
</dbReference>
<feature type="compositionally biased region" description="Low complexity" evidence="1">
    <location>
        <begin position="261"/>
        <end position="278"/>
    </location>
</feature>
<feature type="region of interest" description="Disordered" evidence="1">
    <location>
        <begin position="571"/>
        <end position="620"/>
    </location>
</feature>
<feature type="region of interest" description="Disordered" evidence="1">
    <location>
        <begin position="435"/>
        <end position="549"/>
    </location>
</feature>
<proteinExistence type="predicted"/>
<feature type="region of interest" description="Disordered" evidence="1">
    <location>
        <begin position="665"/>
        <end position="722"/>
    </location>
</feature>
<feature type="compositionally biased region" description="Basic and acidic residues" evidence="1">
    <location>
        <begin position="665"/>
        <end position="676"/>
    </location>
</feature>
<dbReference type="PANTHER" id="PTHR31531">
    <property type="entry name" value="E3 UBIQUITIN-PROTEIN LIGASE E3D FAMILY MEMBER"/>
    <property type="match status" value="1"/>
</dbReference>
<keyword evidence="3" id="KW-1185">Reference proteome</keyword>
<feature type="compositionally biased region" description="Low complexity" evidence="1">
    <location>
        <begin position="21"/>
        <end position="40"/>
    </location>
</feature>
<feature type="compositionally biased region" description="Polar residues" evidence="1">
    <location>
        <begin position="871"/>
        <end position="880"/>
    </location>
</feature>
<dbReference type="RefSeq" id="XP_025370751.1">
    <property type="nucleotide sequence ID" value="XM_025517566.1"/>
</dbReference>
<accession>A0A316W4L1</accession>
<reference evidence="2 3" key="1">
    <citation type="journal article" date="2018" name="Mol. Biol. Evol.">
        <title>Broad Genomic Sampling Reveals a Smut Pathogenic Ancestry of the Fungal Clade Ustilaginomycotina.</title>
        <authorList>
            <person name="Kijpornyongpan T."/>
            <person name="Mondo S.J."/>
            <person name="Barry K."/>
            <person name="Sandor L."/>
            <person name="Lee J."/>
            <person name="Lipzen A."/>
            <person name="Pangilinan J."/>
            <person name="LaButti K."/>
            <person name="Hainaut M."/>
            <person name="Henrissat B."/>
            <person name="Grigoriev I.V."/>
            <person name="Spatafora J.W."/>
            <person name="Aime M.C."/>
        </authorList>
    </citation>
    <scope>NUCLEOTIDE SEQUENCE [LARGE SCALE GENOMIC DNA]</scope>
    <source>
        <strain evidence="2 3">MCA 4658</strain>
    </source>
</reference>
<gene>
    <name evidence="2" type="ORF">IE81DRAFT_71989</name>
</gene>
<feature type="compositionally biased region" description="Polar residues" evidence="1">
    <location>
        <begin position="895"/>
        <end position="909"/>
    </location>
</feature>
<feature type="compositionally biased region" description="Low complexity" evidence="1">
    <location>
        <begin position="383"/>
        <end position="398"/>
    </location>
</feature>
<dbReference type="GO" id="GO:0006513">
    <property type="term" value="P:protein monoubiquitination"/>
    <property type="evidence" value="ECO:0007669"/>
    <property type="project" value="TreeGrafter"/>
</dbReference>
<feature type="compositionally biased region" description="Polar residues" evidence="1">
    <location>
        <begin position="953"/>
        <end position="967"/>
    </location>
</feature>
<dbReference type="STRING" id="1522189.A0A316W4L1"/>
<dbReference type="GO" id="GO:0005634">
    <property type="term" value="C:nucleus"/>
    <property type="evidence" value="ECO:0007669"/>
    <property type="project" value="TreeGrafter"/>
</dbReference>